<dbReference type="GO" id="GO:0005743">
    <property type="term" value="C:mitochondrial inner membrane"/>
    <property type="evidence" value="ECO:0007669"/>
    <property type="project" value="UniProtKB-SubCell"/>
</dbReference>
<keyword evidence="7" id="KW-0496">Mitochondrion</keyword>
<keyword evidence="8" id="KW-0472">Membrane</keyword>
<sequence>MALRLRHICSQLYLRSALTCSGRNISVGESESIITVSPLDGVRDRERPLPPSSEFGLRGFSSNPVQNVFKGVRESIQFPPNPFTYKAARMHGPKLVLYRGPGMLVFRFMVRMKIFQLAGVLTVATLFSLVLTADDPHPREVASALAVAVGCIATSYCVWYYSGRYVGELSLLLPEKNSLCFSVLDFWGSRQDDVVPLSQFEAPFKNRSISEVKAMIQPVLMPVKIKGGQEYYISMGHGHVLQEKVLLNILYGKLNPSEFASIEAEK</sequence>
<evidence type="ECO:0000256" key="7">
    <source>
        <dbReference type="ARBA" id="ARBA00023128"/>
    </source>
</evidence>
<evidence type="ECO:0000256" key="8">
    <source>
        <dbReference type="ARBA" id="ARBA00023136"/>
    </source>
</evidence>
<gene>
    <name evidence="9" type="ORF">CEUSTIGMA_g12644.t1</name>
</gene>
<evidence type="ECO:0000256" key="5">
    <source>
        <dbReference type="ARBA" id="ARBA00022792"/>
    </source>
</evidence>
<keyword evidence="10" id="KW-1185">Reference proteome</keyword>
<evidence type="ECO:0000256" key="2">
    <source>
        <dbReference type="ARBA" id="ARBA00007020"/>
    </source>
</evidence>
<dbReference type="OrthoDB" id="6147888at2759"/>
<dbReference type="InterPro" id="IPR026571">
    <property type="entry name" value="Tmem186"/>
</dbReference>
<evidence type="ECO:0000313" key="10">
    <source>
        <dbReference type="Proteomes" id="UP000232323"/>
    </source>
</evidence>
<dbReference type="STRING" id="1157962.A0A250XQ86"/>
<comment type="similarity">
    <text evidence="2">Belongs to the TMEM186 family.</text>
</comment>
<evidence type="ECO:0000313" key="9">
    <source>
        <dbReference type="EMBL" id="GAX85224.1"/>
    </source>
</evidence>
<proteinExistence type="inferred from homology"/>
<dbReference type="PANTHER" id="PTHR13603">
    <property type="entry name" value="TRANSMEMBRANE PROTEIN 186"/>
    <property type="match status" value="1"/>
</dbReference>
<evidence type="ECO:0000256" key="3">
    <source>
        <dbReference type="ARBA" id="ARBA00014604"/>
    </source>
</evidence>
<evidence type="ECO:0000256" key="1">
    <source>
        <dbReference type="ARBA" id="ARBA00004448"/>
    </source>
</evidence>
<comment type="caution">
    <text evidence="9">The sequence shown here is derived from an EMBL/GenBank/DDBJ whole genome shotgun (WGS) entry which is preliminary data.</text>
</comment>
<protein>
    <recommendedName>
        <fullName evidence="3">Transmembrane protein 186</fullName>
    </recommendedName>
</protein>
<keyword evidence="4" id="KW-0812">Transmembrane</keyword>
<accession>A0A250XQ86</accession>
<reference evidence="9 10" key="1">
    <citation type="submission" date="2017-08" db="EMBL/GenBank/DDBJ databases">
        <title>Acidophilic green algal genome provides insights into adaptation to an acidic environment.</title>
        <authorList>
            <person name="Hirooka S."/>
            <person name="Hirose Y."/>
            <person name="Kanesaki Y."/>
            <person name="Higuchi S."/>
            <person name="Fujiwara T."/>
            <person name="Onuma R."/>
            <person name="Era A."/>
            <person name="Ohbayashi R."/>
            <person name="Uzuka A."/>
            <person name="Nozaki H."/>
            <person name="Yoshikawa H."/>
            <person name="Miyagishima S.Y."/>
        </authorList>
    </citation>
    <scope>NUCLEOTIDE SEQUENCE [LARGE SCALE GENOMIC DNA]</scope>
    <source>
        <strain evidence="9 10">NIES-2499</strain>
    </source>
</reference>
<dbReference type="AlphaFoldDB" id="A0A250XQ86"/>
<keyword evidence="6" id="KW-1133">Transmembrane helix</keyword>
<evidence type="ECO:0000256" key="6">
    <source>
        <dbReference type="ARBA" id="ARBA00022989"/>
    </source>
</evidence>
<comment type="subcellular location">
    <subcellularLocation>
        <location evidence="1">Mitochondrion inner membrane</location>
        <topology evidence="1">Multi-pass membrane protein</topology>
    </subcellularLocation>
</comment>
<dbReference type="Proteomes" id="UP000232323">
    <property type="component" value="Unassembled WGS sequence"/>
</dbReference>
<evidence type="ECO:0000256" key="4">
    <source>
        <dbReference type="ARBA" id="ARBA00022692"/>
    </source>
</evidence>
<organism evidence="9 10">
    <name type="scientific">Chlamydomonas eustigma</name>
    <dbReference type="NCBI Taxonomy" id="1157962"/>
    <lineage>
        <taxon>Eukaryota</taxon>
        <taxon>Viridiplantae</taxon>
        <taxon>Chlorophyta</taxon>
        <taxon>core chlorophytes</taxon>
        <taxon>Chlorophyceae</taxon>
        <taxon>CS clade</taxon>
        <taxon>Chlamydomonadales</taxon>
        <taxon>Chlamydomonadaceae</taxon>
        <taxon>Chlamydomonas</taxon>
    </lineage>
</organism>
<dbReference type="EMBL" id="BEGY01000156">
    <property type="protein sequence ID" value="GAX85224.1"/>
    <property type="molecule type" value="Genomic_DNA"/>
</dbReference>
<keyword evidence="5" id="KW-0999">Mitochondrion inner membrane</keyword>
<name>A0A250XQ86_9CHLO</name>
<dbReference type="PANTHER" id="PTHR13603:SF1">
    <property type="entry name" value="TRANSMEMBRANE PROTEIN 186"/>
    <property type="match status" value="1"/>
</dbReference>